<dbReference type="EMBL" id="UINC01002222">
    <property type="protein sequence ID" value="SUZ94294.1"/>
    <property type="molecule type" value="Genomic_DNA"/>
</dbReference>
<dbReference type="GO" id="GO:0010181">
    <property type="term" value="F:FMN binding"/>
    <property type="evidence" value="ECO:0007669"/>
    <property type="project" value="InterPro"/>
</dbReference>
<dbReference type="GO" id="GO:0004733">
    <property type="term" value="F:pyridoxamine phosphate oxidase activity"/>
    <property type="evidence" value="ECO:0007669"/>
    <property type="project" value="InterPro"/>
</dbReference>
<evidence type="ECO:0000259" key="5">
    <source>
        <dbReference type="Pfam" id="PF01243"/>
    </source>
</evidence>
<reference evidence="7" key="1">
    <citation type="submission" date="2018-05" db="EMBL/GenBank/DDBJ databases">
        <authorList>
            <person name="Lanie J.A."/>
            <person name="Ng W.-L."/>
            <person name="Kazmierczak K.M."/>
            <person name="Andrzejewski T.M."/>
            <person name="Davidsen T.M."/>
            <person name="Wayne K.J."/>
            <person name="Tettelin H."/>
            <person name="Glass J.I."/>
            <person name="Rusch D."/>
            <person name="Podicherti R."/>
            <person name="Tsui H.-C.T."/>
            <person name="Winkler M.E."/>
        </authorList>
    </citation>
    <scope>NUCLEOTIDE SEQUENCE</scope>
</reference>
<dbReference type="PANTHER" id="PTHR10851">
    <property type="entry name" value="PYRIDOXINE-5-PHOSPHATE OXIDASE"/>
    <property type="match status" value="1"/>
</dbReference>
<evidence type="ECO:0000313" key="7">
    <source>
        <dbReference type="EMBL" id="SUZ94294.1"/>
    </source>
</evidence>
<keyword evidence="4" id="KW-0560">Oxidoreductase</keyword>
<keyword evidence="3" id="KW-0288">FMN</keyword>
<evidence type="ECO:0000256" key="4">
    <source>
        <dbReference type="ARBA" id="ARBA00023002"/>
    </source>
</evidence>
<dbReference type="Pfam" id="PF10590">
    <property type="entry name" value="PNP_phzG_C"/>
    <property type="match status" value="1"/>
</dbReference>
<dbReference type="NCBIfam" id="TIGR00558">
    <property type="entry name" value="pdxH"/>
    <property type="match status" value="1"/>
</dbReference>
<gene>
    <name evidence="7" type="ORF">METZ01_LOCUS47148</name>
</gene>
<feature type="domain" description="Pyridoxamine 5'-phosphate oxidase N-terminal" evidence="5">
    <location>
        <begin position="45"/>
        <end position="158"/>
    </location>
</feature>
<dbReference type="AlphaFoldDB" id="A0A381RSU7"/>
<protein>
    <recommendedName>
        <fullName evidence="8">Pyridoxal 5'-phosphate synthase</fullName>
    </recommendedName>
</protein>
<dbReference type="PROSITE" id="PS01064">
    <property type="entry name" value="PYRIDOX_OXIDASE"/>
    <property type="match status" value="1"/>
</dbReference>
<dbReference type="InterPro" id="IPR011576">
    <property type="entry name" value="Pyridox_Oxase_N"/>
</dbReference>
<dbReference type="HAMAP" id="MF_01629">
    <property type="entry name" value="PdxH"/>
    <property type="match status" value="1"/>
</dbReference>
<proteinExistence type="inferred from homology"/>
<evidence type="ECO:0000256" key="2">
    <source>
        <dbReference type="ARBA" id="ARBA00022630"/>
    </source>
</evidence>
<dbReference type="Gene3D" id="2.30.110.10">
    <property type="entry name" value="Electron Transport, Fmn-binding Protein, Chain A"/>
    <property type="match status" value="1"/>
</dbReference>
<organism evidence="7">
    <name type="scientific">marine metagenome</name>
    <dbReference type="NCBI Taxonomy" id="408172"/>
    <lineage>
        <taxon>unclassified sequences</taxon>
        <taxon>metagenomes</taxon>
        <taxon>ecological metagenomes</taxon>
    </lineage>
</organism>
<keyword evidence="2" id="KW-0285">Flavoprotein</keyword>
<feature type="domain" description="Pyridoxine 5'-phosphate oxidase dimerisation C-terminal" evidence="6">
    <location>
        <begin position="173"/>
        <end position="213"/>
    </location>
</feature>
<dbReference type="InterPro" id="IPR000659">
    <property type="entry name" value="Pyridox_Oxase"/>
</dbReference>
<sequence>MKDLSNYRKDYGKSKESLEDNNLPNNPIKLFIKWFDELNNKKLDHEINAMTLSTVDFDGKPTNRIVLLKEFSKKGFVFFSNYNSNKGIHIKNNPNVCISFFWPDVEQQIIINGIVTKISDEESDKYFSSRPIDSQIAAIISNQSDTIPSRDFLIKEIECFSKTDEKIERPDNWGGYILEPEKYEFWQGRENRLHDRISYKKENNIWSFVRLSP</sequence>
<dbReference type="GO" id="GO:0008615">
    <property type="term" value="P:pyridoxine biosynthetic process"/>
    <property type="evidence" value="ECO:0007669"/>
    <property type="project" value="InterPro"/>
</dbReference>
<name>A0A381RSU7_9ZZZZ</name>
<dbReference type="Pfam" id="PF01243">
    <property type="entry name" value="PNPOx_N"/>
    <property type="match status" value="1"/>
</dbReference>
<comment type="cofactor">
    <cofactor evidence="1">
        <name>FMN</name>
        <dbReference type="ChEBI" id="CHEBI:58210"/>
    </cofactor>
</comment>
<evidence type="ECO:0008006" key="8">
    <source>
        <dbReference type="Google" id="ProtNLM"/>
    </source>
</evidence>
<evidence type="ECO:0000256" key="3">
    <source>
        <dbReference type="ARBA" id="ARBA00022643"/>
    </source>
</evidence>
<accession>A0A381RSU7</accession>
<dbReference type="InterPro" id="IPR012349">
    <property type="entry name" value="Split_barrel_FMN-bd"/>
</dbReference>
<dbReference type="InterPro" id="IPR019576">
    <property type="entry name" value="Pyridoxamine_oxidase_dimer_C"/>
</dbReference>
<dbReference type="SUPFAM" id="SSF50475">
    <property type="entry name" value="FMN-binding split barrel"/>
    <property type="match status" value="1"/>
</dbReference>
<dbReference type="PIRSF" id="PIRSF000190">
    <property type="entry name" value="Pyd_amn-ph_oxd"/>
    <property type="match status" value="1"/>
</dbReference>
<dbReference type="NCBIfam" id="NF004231">
    <property type="entry name" value="PRK05679.1"/>
    <property type="match status" value="1"/>
</dbReference>
<evidence type="ECO:0000259" key="6">
    <source>
        <dbReference type="Pfam" id="PF10590"/>
    </source>
</evidence>
<evidence type="ECO:0000256" key="1">
    <source>
        <dbReference type="ARBA" id="ARBA00001917"/>
    </source>
</evidence>
<dbReference type="PANTHER" id="PTHR10851:SF0">
    <property type="entry name" value="PYRIDOXINE-5'-PHOSPHATE OXIDASE"/>
    <property type="match status" value="1"/>
</dbReference>
<dbReference type="InterPro" id="IPR019740">
    <property type="entry name" value="Pyridox_Oxase_CS"/>
</dbReference>